<gene>
    <name evidence="10" type="primary">hisK</name>
    <name evidence="10" type="ORF">CLCOL_17800</name>
</gene>
<keyword evidence="11" id="KW-1185">Reference proteome</keyword>
<comment type="similarity">
    <text evidence="2 8">Belongs to the PHP hydrolase family. HisK subfamily.</text>
</comment>
<evidence type="ECO:0000313" key="10">
    <source>
        <dbReference type="EMBL" id="KYH28519.1"/>
    </source>
</evidence>
<comment type="caution">
    <text evidence="10">The sequence shown here is derived from an EMBL/GenBank/DDBJ whole genome shotgun (WGS) entry which is preliminary data.</text>
</comment>
<evidence type="ECO:0000313" key="11">
    <source>
        <dbReference type="Proteomes" id="UP000075374"/>
    </source>
</evidence>
<dbReference type="EC" id="3.1.3.15" evidence="3 8"/>
<dbReference type="InterPro" id="IPR003141">
    <property type="entry name" value="Pol/His_phosphatase_N"/>
</dbReference>
<dbReference type="UniPathway" id="UPA00031">
    <property type="reaction ID" value="UER00013"/>
</dbReference>
<dbReference type="PANTHER" id="PTHR21039:SF0">
    <property type="entry name" value="HISTIDINOL-PHOSPHATASE"/>
    <property type="match status" value="1"/>
</dbReference>
<dbReference type="NCBIfam" id="TIGR01856">
    <property type="entry name" value="hisJ_fam"/>
    <property type="match status" value="1"/>
</dbReference>
<evidence type="ECO:0000256" key="3">
    <source>
        <dbReference type="ARBA" id="ARBA00013085"/>
    </source>
</evidence>
<dbReference type="PATRIC" id="fig|1121305.3.peg.1781"/>
<accession>A0A151ALK7</accession>
<keyword evidence="6 8" id="KW-0368">Histidine biosynthesis</keyword>
<protein>
    <recommendedName>
        <fullName evidence="3 8">Histidinol-phosphatase</fullName>
        <shortName evidence="8">HolPase</shortName>
        <ecNumber evidence="3 8">3.1.3.15</ecNumber>
    </recommendedName>
</protein>
<comment type="pathway">
    <text evidence="1 8">Amino-acid biosynthesis; L-histidine biosynthesis; L-histidine from 5-phospho-alpha-D-ribose 1-diphosphate: step 8/9.</text>
</comment>
<evidence type="ECO:0000256" key="2">
    <source>
        <dbReference type="ARBA" id="ARBA00009152"/>
    </source>
</evidence>
<organism evidence="10 11">
    <name type="scientific">Clostridium colicanis DSM 13634</name>
    <dbReference type="NCBI Taxonomy" id="1121305"/>
    <lineage>
        <taxon>Bacteria</taxon>
        <taxon>Bacillati</taxon>
        <taxon>Bacillota</taxon>
        <taxon>Clostridia</taxon>
        <taxon>Eubacteriales</taxon>
        <taxon>Clostridiaceae</taxon>
        <taxon>Clostridium</taxon>
    </lineage>
</organism>
<dbReference type="Gene3D" id="3.20.20.140">
    <property type="entry name" value="Metal-dependent hydrolases"/>
    <property type="match status" value="1"/>
</dbReference>
<evidence type="ECO:0000256" key="4">
    <source>
        <dbReference type="ARBA" id="ARBA00022605"/>
    </source>
</evidence>
<dbReference type="GO" id="GO:0005737">
    <property type="term" value="C:cytoplasm"/>
    <property type="evidence" value="ECO:0007669"/>
    <property type="project" value="TreeGrafter"/>
</dbReference>
<evidence type="ECO:0000256" key="6">
    <source>
        <dbReference type="ARBA" id="ARBA00023102"/>
    </source>
</evidence>
<dbReference type="SUPFAM" id="SSF89550">
    <property type="entry name" value="PHP domain-like"/>
    <property type="match status" value="1"/>
</dbReference>
<sequence>MFDTHIHTNFSTDSKMKIEEVLRKIKQEDLGAIITEHMDLNYRDSSMFRFNCEDYFKFYSSYRADNVLLGIEIGMNNKFSHEYKNLIRKYPFDYVLGSLHEMYDTDLYEADELYKNKSKRELYEEYFFEMVSCINEHHFIDSLGHIDYICRYAKYEDTEIYYDDYKELIDNVLKAAINKGIVMELNTRRMGNKKSVYNLLKIYKRFKELGGEFLTIGSDAHSAETIGIHFNVAKEMAEACNLRIVYFKNRKMELI</sequence>
<keyword evidence="4 8" id="KW-0028">Amino-acid biosynthesis</keyword>
<proteinExistence type="inferred from homology"/>
<dbReference type="STRING" id="1121305.CLCOL_17800"/>
<evidence type="ECO:0000256" key="5">
    <source>
        <dbReference type="ARBA" id="ARBA00022801"/>
    </source>
</evidence>
<dbReference type="RefSeq" id="WP_061858615.1">
    <property type="nucleotide sequence ID" value="NZ_LTBB01000009.1"/>
</dbReference>
<comment type="catalytic activity">
    <reaction evidence="7 8">
        <text>L-histidinol phosphate + H2O = L-histidinol + phosphate</text>
        <dbReference type="Rhea" id="RHEA:14465"/>
        <dbReference type="ChEBI" id="CHEBI:15377"/>
        <dbReference type="ChEBI" id="CHEBI:43474"/>
        <dbReference type="ChEBI" id="CHEBI:57699"/>
        <dbReference type="ChEBI" id="CHEBI:57980"/>
        <dbReference type="EC" id="3.1.3.15"/>
    </reaction>
</comment>
<dbReference type="InterPro" id="IPR016195">
    <property type="entry name" value="Pol/histidinol_Pase-like"/>
</dbReference>
<dbReference type="NCBIfam" id="NF004086">
    <property type="entry name" value="PRK05588.1"/>
    <property type="match status" value="1"/>
</dbReference>
<dbReference type="SMART" id="SM00481">
    <property type="entry name" value="POLIIIAc"/>
    <property type="match status" value="1"/>
</dbReference>
<dbReference type="GO" id="GO:0004401">
    <property type="term" value="F:histidinol-phosphatase activity"/>
    <property type="evidence" value="ECO:0007669"/>
    <property type="project" value="UniProtKB-UniRule"/>
</dbReference>
<dbReference type="Pfam" id="PF02811">
    <property type="entry name" value="PHP"/>
    <property type="match status" value="1"/>
</dbReference>
<evidence type="ECO:0000256" key="8">
    <source>
        <dbReference type="RuleBase" id="RU366003"/>
    </source>
</evidence>
<dbReference type="AlphaFoldDB" id="A0A151ALK7"/>
<dbReference type="InterPro" id="IPR004013">
    <property type="entry name" value="PHP_dom"/>
</dbReference>
<evidence type="ECO:0000259" key="9">
    <source>
        <dbReference type="SMART" id="SM00481"/>
    </source>
</evidence>
<evidence type="ECO:0000256" key="1">
    <source>
        <dbReference type="ARBA" id="ARBA00004970"/>
    </source>
</evidence>
<evidence type="ECO:0000256" key="7">
    <source>
        <dbReference type="ARBA" id="ARBA00049158"/>
    </source>
</evidence>
<dbReference type="Proteomes" id="UP000075374">
    <property type="component" value="Unassembled WGS sequence"/>
</dbReference>
<dbReference type="GO" id="GO:0000105">
    <property type="term" value="P:L-histidine biosynthetic process"/>
    <property type="evidence" value="ECO:0007669"/>
    <property type="project" value="UniProtKB-UniRule"/>
</dbReference>
<feature type="domain" description="Polymerase/histidinol phosphatase N-terminal" evidence="9">
    <location>
        <begin position="2"/>
        <end position="77"/>
    </location>
</feature>
<keyword evidence="5 8" id="KW-0378">Hydrolase</keyword>
<name>A0A151ALK7_9CLOT</name>
<dbReference type="EMBL" id="LTBB01000009">
    <property type="protein sequence ID" value="KYH28519.1"/>
    <property type="molecule type" value="Genomic_DNA"/>
</dbReference>
<reference evidence="10 11" key="1">
    <citation type="submission" date="2016-02" db="EMBL/GenBank/DDBJ databases">
        <title>Genome sequence of Clostridium colicanis DSM 13634.</title>
        <authorList>
            <person name="Poehlein A."/>
            <person name="Daniel R."/>
        </authorList>
    </citation>
    <scope>NUCLEOTIDE SEQUENCE [LARGE SCALE GENOMIC DNA]</scope>
    <source>
        <strain evidence="10 11">DSM 13634</strain>
    </source>
</reference>
<dbReference type="PANTHER" id="PTHR21039">
    <property type="entry name" value="HISTIDINOL PHOSPHATASE-RELATED"/>
    <property type="match status" value="1"/>
</dbReference>
<dbReference type="InterPro" id="IPR010140">
    <property type="entry name" value="Histidinol_P_phosphatase_HisJ"/>
</dbReference>